<gene>
    <name evidence="1" type="ORF">GGX14DRAFT_457534</name>
</gene>
<dbReference type="EMBL" id="JARJCW010000040">
    <property type="protein sequence ID" value="KAJ7206280.1"/>
    <property type="molecule type" value="Genomic_DNA"/>
</dbReference>
<evidence type="ECO:0000313" key="2">
    <source>
        <dbReference type="Proteomes" id="UP001219525"/>
    </source>
</evidence>
<evidence type="ECO:0000313" key="1">
    <source>
        <dbReference type="EMBL" id="KAJ7206280.1"/>
    </source>
</evidence>
<protein>
    <submittedName>
        <fullName evidence="1">Uncharacterized protein</fullName>
    </submittedName>
</protein>
<organism evidence="1 2">
    <name type="scientific">Mycena pura</name>
    <dbReference type="NCBI Taxonomy" id="153505"/>
    <lineage>
        <taxon>Eukaryota</taxon>
        <taxon>Fungi</taxon>
        <taxon>Dikarya</taxon>
        <taxon>Basidiomycota</taxon>
        <taxon>Agaricomycotina</taxon>
        <taxon>Agaricomycetes</taxon>
        <taxon>Agaricomycetidae</taxon>
        <taxon>Agaricales</taxon>
        <taxon>Marasmiineae</taxon>
        <taxon>Mycenaceae</taxon>
        <taxon>Mycena</taxon>
    </lineage>
</organism>
<comment type="caution">
    <text evidence="1">The sequence shown here is derived from an EMBL/GenBank/DDBJ whole genome shotgun (WGS) entry which is preliminary data.</text>
</comment>
<sequence>MDLSSLWQRAARAARPRARTSDGSLLRRGVQVSSGMGMLLCAGEALQCARTARQIGRPQHYARNTRKKHSLCHRIREGCAPHEHCALASGEETQMATPLREVSESMPWDALVAEQAQALILSACKSTSYLCAAGAHSSASTSLWLALCLRGARCARQRGRPQGGLRCWRRPRHGRRRWGEEQEMCVLVNKHVLICT</sequence>
<dbReference type="AlphaFoldDB" id="A0AAD6Y7V8"/>
<proteinExistence type="predicted"/>
<keyword evidence="2" id="KW-1185">Reference proteome</keyword>
<accession>A0AAD6Y7V8</accession>
<name>A0AAD6Y7V8_9AGAR</name>
<dbReference type="Proteomes" id="UP001219525">
    <property type="component" value="Unassembled WGS sequence"/>
</dbReference>
<reference evidence="1" key="1">
    <citation type="submission" date="2023-03" db="EMBL/GenBank/DDBJ databases">
        <title>Massive genome expansion in bonnet fungi (Mycena s.s.) driven by repeated elements and novel gene families across ecological guilds.</title>
        <authorList>
            <consortium name="Lawrence Berkeley National Laboratory"/>
            <person name="Harder C.B."/>
            <person name="Miyauchi S."/>
            <person name="Viragh M."/>
            <person name="Kuo A."/>
            <person name="Thoen E."/>
            <person name="Andreopoulos B."/>
            <person name="Lu D."/>
            <person name="Skrede I."/>
            <person name="Drula E."/>
            <person name="Henrissat B."/>
            <person name="Morin E."/>
            <person name="Kohler A."/>
            <person name="Barry K."/>
            <person name="LaButti K."/>
            <person name="Morin E."/>
            <person name="Salamov A."/>
            <person name="Lipzen A."/>
            <person name="Mereny Z."/>
            <person name="Hegedus B."/>
            <person name="Baldrian P."/>
            <person name="Stursova M."/>
            <person name="Weitz H."/>
            <person name="Taylor A."/>
            <person name="Grigoriev I.V."/>
            <person name="Nagy L.G."/>
            <person name="Martin F."/>
            <person name="Kauserud H."/>
        </authorList>
    </citation>
    <scope>NUCLEOTIDE SEQUENCE</scope>
    <source>
        <strain evidence="1">9144</strain>
    </source>
</reference>